<dbReference type="InterPro" id="IPR021153">
    <property type="entry name" value="HrcA_C"/>
</dbReference>
<accession>A0A9D1NF96</accession>
<dbReference type="GO" id="GO:0045892">
    <property type="term" value="P:negative regulation of DNA-templated transcription"/>
    <property type="evidence" value="ECO:0007669"/>
    <property type="project" value="UniProtKB-UniRule"/>
</dbReference>
<keyword evidence="2 5" id="KW-0805">Transcription regulation</keyword>
<comment type="function">
    <text evidence="5">Negative regulator of class I heat shock genes (grpE-dnaK-dnaJ and groELS operons). Prevents heat-shock induction of these operons.</text>
</comment>
<proteinExistence type="inferred from homology"/>
<dbReference type="InterPro" id="IPR036390">
    <property type="entry name" value="WH_DNA-bd_sf"/>
</dbReference>
<evidence type="ECO:0000256" key="5">
    <source>
        <dbReference type="HAMAP-Rule" id="MF_00081"/>
    </source>
</evidence>
<dbReference type="HAMAP" id="MF_00081">
    <property type="entry name" value="HrcA"/>
    <property type="match status" value="1"/>
</dbReference>
<evidence type="ECO:0000256" key="1">
    <source>
        <dbReference type="ARBA" id="ARBA00022491"/>
    </source>
</evidence>
<dbReference type="Gene3D" id="3.30.390.60">
    <property type="entry name" value="Heat-inducible transcription repressor hrca homolog, domain 3"/>
    <property type="match status" value="1"/>
</dbReference>
<dbReference type="GO" id="GO:0003677">
    <property type="term" value="F:DNA binding"/>
    <property type="evidence" value="ECO:0007669"/>
    <property type="project" value="InterPro"/>
</dbReference>
<dbReference type="SUPFAM" id="SSF46785">
    <property type="entry name" value="Winged helix' DNA-binding domain"/>
    <property type="match status" value="1"/>
</dbReference>
<dbReference type="Proteomes" id="UP000886861">
    <property type="component" value="Unassembled WGS sequence"/>
</dbReference>
<dbReference type="Gene3D" id="3.30.450.40">
    <property type="match status" value="1"/>
</dbReference>
<dbReference type="InterPro" id="IPR002571">
    <property type="entry name" value="HrcA"/>
</dbReference>
<dbReference type="SUPFAM" id="SSF55781">
    <property type="entry name" value="GAF domain-like"/>
    <property type="match status" value="1"/>
</dbReference>
<evidence type="ECO:0000256" key="4">
    <source>
        <dbReference type="ARBA" id="ARBA00023163"/>
    </source>
</evidence>
<protein>
    <recommendedName>
        <fullName evidence="5">Heat-inducible transcription repressor HrcA</fullName>
    </recommendedName>
</protein>
<dbReference type="AlphaFoldDB" id="A0A9D1NF96"/>
<feature type="domain" description="Heat-inducible transcription repressor HrcA C-terminal" evidence="6">
    <location>
        <begin position="109"/>
        <end position="319"/>
    </location>
</feature>
<dbReference type="PANTHER" id="PTHR34824:SF1">
    <property type="entry name" value="HEAT-INDUCIBLE TRANSCRIPTION REPRESSOR HRCA"/>
    <property type="match status" value="1"/>
</dbReference>
<evidence type="ECO:0000256" key="3">
    <source>
        <dbReference type="ARBA" id="ARBA00023016"/>
    </source>
</evidence>
<reference evidence="7" key="1">
    <citation type="submission" date="2020-10" db="EMBL/GenBank/DDBJ databases">
        <authorList>
            <person name="Gilroy R."/>
        </authorList>
    </citation>
    <scope>NUCLEOTIDE SEQUENCE</scope>
    <source>
        <strain evidence="7">CHK186-9395</strain>
    </source>
</reference>
<sequence length="338" mass="37213">MKEDKLKGRKHELMIAVVEDYINDASPITSGGVQKNHLTSVSTATLRNELSALEAMGLLKQLHTSGGRVPTVLGYKYYVNHLLQGLTLNYDQLDGVKSLLDERSKSLSEIVSGVAKIINKAVKYPTVIYVNGYDKLVVENIKIIPLVGDSALALIQTSSGYLTNALDAKASSEAYEDASKYLTKKFAGKTLGEMMHDMEKLENDMLEEISGFKEILDTLIEGIKKFVEENHLNIRQDKAIDVLDESADDEQTKKMMKLLGDQEELERTLETSGEELSVEMVDDDEEYSGLAVIKAPLCIDGTPVASIGVFGPQRMDYKGIASALKVITSQLKGENDET</sequence>
<keyword evidence="4 5" id="KW-0804">Transcription</keyword>
<dbReference type="InterPro" id="IPR036388">
    <property type="entry name" value="WH-like_DNA-bd_sf"/>
</dbReference>
<reference evidence="7" key="2">
    <citation type="journal article" date="2021" name="PeerJ">
        <title>Extensive microbial diversity within the chicken gut microbiome revealed by metagenomics and culture.</title>
        <authorList>
            <person name="Gilroy R."/>
            <person name="Ravi A."/>
            <person name="Getino M."/>
            <person name="Pursley I."/>
            <person name="Horton D.L."/>
            <person name="Alikhan N.F."/>
            <person name="Baker D."/>
            <person name="Gharbi K."/>
            <person name="Hall N."/>
            <person name="Watson M."/>
            <person name="Adriaenssens E.M."/>
            <person name="Foster-Nyarko E."/>
            <person name="Jarju S."/>
            <person name="Secka A."/>
            <person name="Antonio M."/>
            <person name="Oren A."/>
            <person name="Chaudhuri R.R."/>
            <person name="La Ragione R."/>
            <person name="Hildebrand F."/>
            <person name="Pallen M.J."/>
        </authorList>
    </citation>
    <scope>NUCLEOTIDE SEQUENCE</scope>
    <source>
        <strain evidence="7">CHK186-9395</strain>
    </source>
</reference>
<keyword evidence="3 5" id="KW-0346">Stress response</keyword>
<gene>
    <name evidence="5 7" type="primary">hrcA</name>
    <name evidence="7" type="ORF">IAA62_03550</name>
</gene>
<evidence type="ECO:0000256" key="2">
    <source>
        <dbReference type="ARBA" id="ARBA00023015"/>
    </source>
</evidence>
<organism evidence="7 8">
    <name type="scientific">Candidatus Caccopulliclostridium gallistercoris</name>
    <dbReference type="NCBI Taxonomy" id="2840719"/>
    <lineage>
        <taxon>Bacteria</taxon>
        <taxon>Bacillati</taxon>
        <taxon>Bacillota</taxon>
        <taxon>Clostridia</taxon>
        <taxon>Candidatus Caccopulliclostridium</taxon>
    </lineage>
</organism>
<evidence type="ECO:0000313" key="7">
    <source>
        <dbReference type="EMBL" id="HIV01609.1"/>
    </source>
</evidence>
<dbReference type="EMBL" id="DVOJ01000013">
    <property type="protein sequence ID" value="HIV01609.1"/>
    <property type="molecule type" value="Genomic_DNA"/>
</dbReference>
<dbReference type="InterPro" id="IPR029016">
    <property type="entry name" value="GAF-like_dom_sf"/>
</dbReference>
<dbReference type="PANTHER" id="PTHR34824">
    <property type="entry name" value="HEAT-INDUCIBLE TRANSCRIPTION REPRESSOR HRCA"/>
    <property type="match status" value="1"/>
</dbReference>
<name>A0A9D1NF96_9FIRM</name>
<dbReference type="Pfam" id="PF01628">
    <property type="entry name" value="HrcA"/>
    <property type="match status" value="1"/>
</dbReference>
<dbReference type="InterPro" id="IPR023120">
    <property type="entry name" value="WHTH_transcript_rep_HrcA_IDD"/>
</dbReference>
<comment type="similarity">
    <text evidence="5">Belongs to the HrcA family.</text>
</comment>
<dbReference type="NCBIfam" id="TIGR00331">
    <property type="entry name" value="hrcA"/>
    <property type="match status" value="1"/>
</dbReference>
<dbReference type="Gene3D" id="1.10.10.10">
    <property type="entry name" value="Winged helix-like DNA-binding domain superfamily/Winged helix DNA-binding domain"/>
    <property type="match status" value="1"/>
</dbReference>
<evidence type="ECO:0000259" key="6">
    <source>
        <dbReference type="Pfam" id="PF01628"/>
    </source>
</evidence>
<evidence type="ECO:0000313" key="8">
    <source>
        <dbReference type="Proteomes" id="UP000886861"/>
    </source>
</evidence>
<keyword evidence="1 5" id="KW-0678">Repressor</keyword>
<comment type="caution">
    <text evidence="7">The sequence shown here is derived from an EMBL/GenBank/DDBJ whole genome shotgun (WGS) entry which is preliminary data.</text>
</comment>
<dbReference type="PIRSF" id="PIRSF005485">
    <property type="entry name" value="HrcA"/>
    <property type="match status" value="1"/>
</dbReference>